<dbReference type="Gene3D" id="2.130.10.10">
    <property type="entry name" value="YVTN repeat-like/Quinoprotein amine dehydrogenase"/>
    <property type="match status" value="2"/>
</dbReference>
<organism evidence="6 7">
    <name type="scientific">Lachancea quebecensis</name>
    <dbReference type="NCBI Taxonomy" id="1654605"/>
    <lineage>
        <taxon>Eukaryota</taxon>
        <taxon>Fungi</taxon>
        <taxon>Dikarya</taxon>
        <taxon>Ascomycota</taxon>
        <taxon>Saccharomycotina</taxon>
        <taxon>Saccharomycetes</taxon>
        <taxon>Saccharomycetales</taxon>
        <taxon>Saccharomycetaceae</taxon>
        <taxon>Lachancea</taxon>
    </lineage>
</organism>
<dbReference type="GO" id="GO:0000502">
    <property type="term" value="C:proteasome complex"/>
    <property type="evidence" value="ECO:0007669"/>
    <property type="project" value="UniProtKB-KW"/>
</dbReference>
<sequence length="409" mass="44483">MPLINYNIQPDFVECMRDVQSETIAEDSFYVNVEPSAYEVDEYHVKVKLKEGVLVFDAGAGNSFEQIGPRTFEARLGSHHCKFQTAHTNCSSPAELGSPDFTSVDAFQGNDTRLYAIGNTAGEVSVHGSQREQIQVLRGHKAEITDVKFFPSGQVILSSSMDMQLKIWSVSDGSNPRTLKGHKGPVTASAIVDRGRNVLSCSRDGTVKLWECGSGEAIHTFTRRSNRADAMNAMVLLEHTAATREQRYLEFGTAGKIVLAGHDSGTISCHDLYSKDQLLELPNQFMSTCASLASTSQCSTPSSQSPFFLYAGYANGVLAQWDLRMPNKAVDSISWNQGSSVTALHFQSWRLFASSDLDSSAVFHINADSGAIQSPTFLVSQETKISAYATLGDQRETLAVGSGGLCAVY</sequence>
<gene>
    <name evidence="6" type="ORF">LAQU0_S07e02982g</name>
</gene>
<keyword evidence="3" id="KW-0647">Proteasome</keyword>
<proteinExistence type="inferred from homology"/>
<evidence type="ECO:0000256" key="2">
    <source>
        <dbReference type="ARBA" id="ARBA00022737"/>
    </source>
</evidence>
<keyword evidence="2" id="KW-0677">Repeat</keyword>
<evidence type="ECO:0000256" key="4">
    <source>
        <dbReference type="ARBA" id="ARBA00038321"/>
    </source>
</evidence>
<feature type="repeat" description="WD" evidence="5">
    <location>
        <begin position="137"/>
        <end position="178"/>
    </location>
</feature>
<dbReference type="InterPro" id="IPR001680">
    <property type="entry name" value="WD40_rpt"/>
</dbReference>
<dbReference type="InterPro" id="IPR036322">
    <property type="entry name" value="WD40_repeat_dom_sf"/>
</dbReference>
<dbReference type="OrthoDB" id="10257301at2759"/>
<reference evidence="7" key="1">
    <citation type="submission" date="2015-10" db="EMBL/GenBank/DDBJ databases">
        <authorList>
            <person name="Devillers H."/>
        </authorList>
    </citation>
    <scope>NUCLEOTIDE SEQUENCE [LARGE SCALE GENOMIC DNA]</scope>
</reference>
<dbReference type="PANTHER" id="PTHR19857">
    <property type="entry name" value="MITOCHONDRIAL DIVISION PROTEIN 1-RELATED"/>
    <property type="match status" value="1"/>
</dbReference>
<dbReference type="Pfam" id="PF00400">
    <property type="entry name" value="WD40"/>
    <property type="match status" value="2"/>
</dbReference>
<dbReference type="Proteomes" id="UP000236544">
    <property type="component" value="Unassembled WGS sequence"/>
</dbReference>
<keyword evidence="7" id="KW-1185">Reference proteome</keyword>
<feature type="repeat" description="WD" evidence="5">
    <location>
        <begin position="179"/>
        <end position="220"/>
    </location>
</feature>
<accession>A0A0P1KT04</accession>
<dbReference type="SUPFAM" id="SSF50978">
    <property type="entry name" value="WD40 repeat-like"/>
    <property type="match status" value="1"/>
</dbReference>
<dbReference type="AlphaFoldDB" id="A0A0P1KT04"/>
<comment type="similarity">
    <text evidence="4">Belongs to the WD repeat PAAF1/RPN14 family.</text>
</comment>
<dbReference type="InterPro" id="IPR051179">
    <property type="entry name" value="WD_repeat_multifunction"/>
</dbReference>
<name>A0A0P1KT04_9SACH</name>
<evidence type="ECO:0000256" key="1">
    <source>
        <dbReference type="ARBA" id="ARBA00022574"/>
    </source>
</evidence>
<evidence type="ECO:0000313" key="7">
    <source>
        <dbReference type="Proteomes" id="UP000236544"/>
    </source>
</evidence>
<dbReference type="InterPro" id="IPR015943">
    <property type="entry name" value="WD40/YVTN_repeat-like_dom_sf"/>
</dbReference>
<dbReference type="PROSITE" id="PS50294">
    <property type="entry name" value="WD_REPEATS_REGION"/>
    <property type="match status" value="2"/>
</dbReference>
<dbReference type="PANTHER" id="PTHR19857:SF19">
    <property type="entry name" value="26S PROTEASOME REGULATORY SUBUNIT RPN14"/>
    <property type="match status" value="1"/>
</dbReference>
<dbReference type="PROSITE" id="PS50082">
    <property type="entry name" value="WD_REPEATS_2"/>
    <property type="match status" value="2"/>
</dbReference>
<evidence type="ECO:0000256" key="3">
    <source>
        <dbReference type="ARBA" id="ARBA00022942"/>
    </source>
</evidence>
<keyword evidence="1 5" id="KW-0853">WD repeat</keyword>
<evidence type="ECO:0000313" key="6">
    <source>
        <dbReference type="EMBL" id="CUS22912.1"/>
    </source>
</evidence>
<dbReference type="EMBL" id="LN890573">
    <property type="protein sequence ID" value="CUS22912.1"/>
    <property type="molecule type" value="Genomic_DNA"/>
</dbReference>
<evidence type="ECO:0000256" key="5">
    <source>
        <dbReference type="PROSITE-ProRule" id="PRU00221"/>
    </source>
</evidence>
<protein>
    <submittedName>
        <fullName evidence="6">LAQU0S07e02982g1_1</fullName>
    </submittedName>
</protein>
<dbReference type="SMART" id="SM00320">
    <property type="entry name" value="WD40"/>
    <property type="match status" value="4"/>
</dbReference>